<evidence type="ECO:0000256" key="3">
    <source>
        <dbReference type="ARBA" id="ARBA00022801"/>
    </source>
</evidence>
<evidence type="ECO:0000313" key="11">
    <source>
        <dbReference type="EMBL" id="HIZ36863.1"/>
    </source>
</evidence>
<dbReference type="Gene3D" id="3.40.50.40">
    <property type="match status" value="1"/>
</dbReference>
<dbReference type="InterPro" id="IPR027473">
    <property type="entry name" value="L-asparaginase_C"/>
</dbReference>
<evidence type="ECO:0000256" key="7">
    <source>
        <dbReference type="PROSITE-ProRule" id="PRU10099"/>
    </source>
</evidence>
<dbReference type="GO" id="GO:0006528">
    <property type="term" value="P:asparagine metabolic process"/>
    <property type="evidence" value="ECO:0007669"/>
    <property type="project" value="InterPro"/>
</dbReference>
<feature type="active site" evidence="7">
    <location>
        <position position="12"/>
    </location>
</feature>
<evidence type="ECO:0000256" key="2">
    <source>
        <dbReference type="ARBA" id="ARBA00012920"/>
    </source>
</evidence>
<dbReference type="InterPro" id="IPR036152">
    <property type="entry name" value="Asp/glu_Ase-like_sf"/>
</dbReference>
<dbReference type="FunFam" id="3.40.50.1170:FF:000001">
    <property type="entry name" value="L-asparaginase 2"/>
    <property type="match status" value="1"/>
</dbReference>
<gene>
    <name evidence="11" type="ORF">H9815_13900</name>
</gene>
<protein>
    <recommendedName>
        <fullName evidence="2">asparaginase</fullName>
        <ecNumber evidence="2">3.5.1.1</ecNumber>
    </recommendedName>
</protein>
<dbReference type="InterPro" id="IPR027474">
    <property type="entry name" value="L-asparaginase_N"/>
</dbReference>
<dbReference type="AlphaFoldDB" id="A0A9D2J521"/>
<reference evidence="11" key="2">
    <citation type="submission" date="2021-04" db="EMBL/GenBank/DDBJ databases">
        <authorList>
            <person name="Gilroy R."/>
        </authorList>
    </citation>
    <scope>NUCLEOTIDE SEQUENCE</scope>
    <source>
        <strain evidence="11">ChiGjej4B4-7305</strain>
    </source>
</reference>
<dbReference type="PIRSF" id="PIRSF500176">
    <property type="entry name" value="L_ASNase"/>
    <property type="match status" value="1"/>
</dbReference>
<accession>A0A9D2J521</accession>
<comment type="catalytic activity">
    <reaction evidence="4">
        <text>L-asparagine + H2O = L-aspartate + NH4(+)</text>
        <dbReference type="Rhea" id="RHEA:21016"/>
        <dbReference type="ChEBI" id="CHEBI:15377"/>
        <dbReference type="ChEBI" id="CHEBI:28938"/>
        <dbReference type="ChEBI" id="CHEBI:29991"/>
        <dbReference type="ChEBI" id="CHEBI:58048"/>
        <dbReference type="EC" id="3.5.1.1"/>
    </reaction>
</comment>
<evidence type="ECO:0000259" key="9">
    <source>
        <dbReference type="Pfam" id="PF00710"/>
    </source>
</evidence>
<feature type="active site" description="O-isoaspartyl threonine intermediate" evidence="5">
    <location>
        <position position="12"/>
    </location>
</feature>
<evidence type="ECO:0000259" key="10">
    <source>
        <dbReference type="Pfam" id="PF17763"/>
    </source>
</evidence>
<sequence>MARVVVLATGGTIASAAAPGGGVVAQRSVSELIGSNGGGGIDVHGRDVVNQGSYLMRHRDIRTIAEAVAAEVGRADVDGVVVTHGTDTMEETGYLLDLLHGSPKPVVLTGAQRPADQPDTDGPRNLHDAIAVAAAPQARDRGVLLAFGGRIFATARTRKFYTVAPEPFVTIGGGPIGTVRGDEVVITADPVRPPTLAPLDERFDTTRVDVVVAYPDADAALAEAAVAAGARGVVLAALGSGNGNHALVDWVRRAVGEGVAVGLSTRVPEGPVVPIYSNGGAVDLLSAGAVNLRSLPLFHSRMLFAALLSSGTAVDEQTIAPYV</sequence>
<organism evidence="11 12">
    <name type="scientific">Candidatus Ruania gallistercoris</name>
    <dbReference type="NCBI Taxonomy" id="2838746"/>
    <lineage>
        <taxon>Bacteria</taxon>
        <taxon>Bacillati</taxon>
        <taxon>Actinomycetota</taxon>
        <taxon>Actinomycetes</taxon>
        <taxon>Micrococcales</taxon>
        <taxon>Ruaniaceae</taxon>
        <taxon>Ruania</taxon>
    </lineage>
</organism>
<keyword evidence="3" id="KW-0378">Hydrolase</keyword>
<dbReference type="PROSITE" id="PS00917">
    <property type="entry name" value="ASN_GLN_ASE_2"/>
    <property type="match status" value="1"/>
</dbReference>
<feature type="domain" description="Asparaginase/glutaminase C-terminal" evidence="10">
    <location>
        <begin position="207"/>
        <end position="315"/>
    </location>
</feature>
<dbReference type="InterPro" id="IPR004550">
    <property type="entry name" value="AsnASE_II"/>
</dbReference>
<dbReference type="InterPro" id="IPR006034">
    <property type="entry name" value="Asparaginase/glutaminase-like"/>
</dbReference>
<dbReference type="SFLD" id="SFLDS00057">
    <property type="entry name" value="Glutaminase/Asparaginase"/>
    <property type="match status" value="1"/>
</dbReference>
<proteinExistence type="inferred from homology"/>
<dbReference type="InterPro" id="IPR027475">
    <property type="entry name" value="Asparaginase/glutaminase_AS2"/>
</dbReference>
<evidence type="ECO:0000313" key="12">
    <source>
        <dbReference type="Proteomes" id="UP000824037"/>
    </source>
</evidence>
<evidence type="ECO:0000256" key="6">
    <source>
        <dbReference type="PIRSR" id="PIRSR001220-2"/>
    </source>
</evidence>
<dbReference type="EC" id="3.5.1.1" evidence="2"/>
<dbReference type="SMART" id="SM00870">
    <property type="entry name" value="Asparaginase"/>
    <property type="match status" value="1"/>
</dbReference>
<feature type="binding site" evidence="6">
    <location>
        <begin position="86"/>
        <end position="87"/>
    </location>
    <ligand>
        <name>substrate</name>
    </ligand>
</feature>
<name>A0A9D2J521_9MICO</name>
<dbReference type="PANTHER" id="PTHR11707:SF28">
    <property type="entry name" value="60 KDA LYSOPHOSPHOLIPASE"/>
    <property type="match status" value="1"/>
</dbReference>
<evidence type="ECO:0000256" key="5">
    <source>
        <dbReference type="PIRSR" id="PIRSR001220-1"/>
    </source>
</evidence>
<comment type="similarity">
    <text evidence="1">Belongs to the asparaginase 1 family.</text>
</comment>
<dbReference type="Proteomes" id="UP000824037">
    <property type="component" value="Unassembled WGS sequence"/>
</dbReference>
<dbReference type="GO" id="GO:0004067">
    <property type="term" value="F:asparaginase activity"/>
    <property type="evidence" value="ECO:0007669"/>
    <property type="project" value="UniProtKB-UniRule"/>
</dbReference>
<dbReference type="PRINTS" id="PR00139">
    <property type="entry name" value="ASNGLNASE"/>
</dbReference>
<comment type="caution">
    <text evidence="11">The sequence shown here is derived from an EMBL/GenBank/DDBJ whole genome shotgun (WGS) entry which is preliminary data.</text>
</comment>
<dbReference type="CDD" id="cd08964">
    <property type="entry name" value="L-asparaginase_II"/>
    <property type="match status" value="1"/>
</dbReference>
<feature type="active site" evidence="8">
    <location>
        <position position="86"/>
    </location>
</feature>
<dbReference type="InterPro" id="IPR037152">
    <property type="entry name" value="L-asparaginase_N_sf"/>
</dbReference>
<dbReference type="PIRSF" id="PIRSF001220">
    <property type="entry name" value="L-ASNase_gatD"/>
    <property type="match status" value="1"/>
</dbReference>
<dbReference type="Pfam" id="PF17763">
    <property type="entry name" value="Asparaginase_C"/>
    <property type="match status" value="1"/>
</dbReference>
<dbReference type="EMBL" id="DXBY01000240">
    <property type="protein sequence ID" value="HIZ36863.1"/>
    <property type="molecule type" value="Genomic_DNA"/>
</dbReference>
<evidence type="ECO:0000256" key="1">
    <source>
        <dbReference type="ARBA" id="ARBA00010518"/>
    </source>
</evidence>
<feature type="binding site" evidence="6">
    <location>
        <position position="53"/>
    </location>
    <ligand>
        <name>substrate</name>
    </ligand>
</feature>
<dbReference type="InterPro" id="IPR040919">
    <property type="entry name" value="Asparaginase_C"/>
</dbReference>
<dbReference type="PROSITE" id="PS51732">
    <property type="entry name" value="ASN_GLN_ASE_3"/>
    <property type="match status" value="1"/>
</dbReference>
<dbReference type="SUPFAM" id="SSF53774">
    <property type="entry name" value="Glutaminase/Asparaginase"/>
    <property type="match status" value="1"/>
</dbReference>
<reference evidence="11" key="1">
    <citation type="journal article" date="2021" name="PeerJ">
        <title>Extensive microbial diversity within the chicken gut microbiome revealed by metagenomics and culture.</title>
        <authorList>
            <person name="Gilroy R."/>
            <person name="Ravi A."/>
            <person name="Getino M."/>
            <person name="Pursley I."/>
            <person name="Horton D.L."/>
            <person name="Alikhan N.F."/>
            <person name="Baker D."/>
            <person name="Gharbi K."/>
            <person name="Hall N."/>
            <person name="Watson M."/>
            <person name="Adriaenssens E.M."/>
            <person name="Foster-Nyarko E."/>
            <person name="Jarju S."/>
            <person name="Secka A."/>
            <person name="Antonio M."/>
            <person name="Oren A."/>
            <person name="Chaudhuri R.R."/>
            <person name="La Ragione R."/>
            <person name="Hildebrand F."/>
            <person name="Pallen M.J."/>
        </authorList>
    </citation>
    <scope>NUCLEOTIDE SEQUENCE</scope>
    <source>
        <strain evidence="11">ChiGjej4B4-7305</strain>
    </source>
</reference>
<feature type="domain" description="L-asparaginase N-terminal" evidence="9">
    <location>
        <begin position="3"/>
        <end position="191"/>
    </location>
</feature>
<dbReference type="Pfam" id="PF00710">
    <property type="entry name" value="Asparaginase"/>
    <property type="match status" value="1"/>
</dbReference>
<evidence type="ECO:0000256" key="8">
    <source>
        <dbReference type="PROSITE-ProRule" id="PRU10100"/>
    </source>
</evidence>
<dbReference type="PROSITE" id="PS00144">
    <property type="entry name" value="ASN_GLN_ASE_1"/>
    <property type="match status" value="1"/>
</dbReference>
<evidence type="ECO:0000256" key="4">
    <source>
        <dbReference type="ARBA" id="ARBA00049366"/>
    </source>
</evidence>
<dbReference type="Gene3D" id="3.40.50.1170">
    <property type="entry name" value="L-asparaginase, N-terminal domain"/>
    <property type="match status" value="1"/>
</dbReference>
<dbReference type="InterPro" id="IPR020827">
    <property type="entry name" value="Asparaginase/glutaminase_AS1"/>
</dbReference>
<dbReference type="PANTHER" id="PTHR11707">
    <property type="entry name" value="L-ASPARAGINASE"/>
    <property type="match status" value="1"/>
</dbReference>